<dbReference type="GO" id="GO:0003697">
    <property type="term" value="F:single-stranded DNA binding"/>
    <property type="evidence" value="ECO:0007669"/>
    <property type="project" value="TreeGrafter"/>
</dbReference>
<evidence type="ECO:0000313" key="14">
    <source>
        <dbReference type="EMBL" id="KTA96613.1"/>
    </source>
</evidence>
<keyword evidence="10" id="KW-0234">DNA repair</keyword>
<dbReference type="InterPro" id="IPR027417">
    <property type="entry name" value="P-loop_NTPase"/>
</dbReference>
<comment type="caution">
    <text evidence="14">The sequence shown here is derived from an EMBL/GenBank/DDBJ whole genome shotgun (WGS) entry which is preliminary data.</text>
</comment>
<dbReference type="GO" id="GO:0071139">
    <property type="term" value="P:resolution of DNA recombination intermediates"/>
    <property type="evidence" value="ECO:0007669"/>
    <property type="project" value="EnsemblFungi"/>
</dbReference>
<evidence type="ECO:0000313" key="15">
    <source>
        <dbReference type="Proteomes" id="UP000054886"/>
    </source>
</evidence>
<dbReference type="EMBL" id="LLZZ01000171">
    <property type="protein sequence ID" value="KTA96613.1"/>
    <property type="molecule type" value="Genomic_DNA"/>
</dbReference>
<dbReference type="Proteomes" id="UP000054886">
    <property type="component" value="Unassembled WGS sequence"/>
</dbReference>
<keyword evidence="7" id="KW-0067">ATP-binding</keyword>
<dbReference type="GO" id="GO:0003684">
    <property type="term" value="F:damaged DNA binding"/>
    <property type="evidence" value="ECO:0007669"/>
    <property type="project" value="EnsemblFungi"/>
</dbReference>
<dbReference type="GO" id="GO:0030915">
    <property type="term" value="C:Smc5-Smc6 complex"/>
    <property type="evidence" value="ECO:0007669"/>
    <property type="project" value="EnsemblFungi"/>
</dbReference>
<comment type="similarity">
    <text evidence="3">Belongs to the SMC family. SMC6 subfamily.</text>
</comment>
<evidence type="ECO:0000256" key="8">
    <source>
        <dbReference type="ARBA" id="ARBA00023054"/>
    </source>
</evidence>
<evidence type="ECO:0000256" key="6">
    <source>
        <dbReference type="ARBA" id="ARBA00022763"/>
    </source>
</evidence>
<dbReference type="GO" id="GO:0005524">
    <property type="term" value="F:ATP binding"/>
    <property type="evidence" value="ECO:0007669"/>
    <property type="project" value="UniProtKB-KW"/>
</dbReference>
<keyword evidence="9" id="KW-0233">DNA recombination</keyword>
<evidence type="ECO:0000256" key="11">
    <source>
        <dbReference type="ARBA" id="ARBA00023242"/>
    </source>
</evidence>
<dbReference type="GO" id="GO:0019789">
    <property type="term" value="F:SUMO transferase activity"/>
    <property type="evidence" value="ECO:0007669"/>
    <property type="project" value="EnsemblFungi"/>
</dbReference>
<dbReference type="GO" id="GO:0051304">
    <property type="term" value="P:chromosome separation"/>
    <property type="evidence" value="ECO:0007669"/>
    <property type="project" value="EnsemblFungi"/>
</dbReference>
<evidence type="ECO:0000256" key="12">
    <source>
        <dbReference type="SAM" id="Coils"/>
    </source>
</evidence>
<gene>
    <name evidence="14" type="ORF">AO440_002109</name>
</gene>
<keyword evidence="8 12" id="KW-0175">Coiled coil</keyword>
<evidence type="ECO:0000256" key="2">
    <source>
        <dbReference type="ARBA" id="ARBA00004286"/>
    </source>
</evidence>
<reference evidence="14 15" key="1">
    <citation type="submission" date="2015-10" db="EMBL/GenBank/DDBJ databases">
        <title>Draft genomes sequences of Candida glabrata isolates 1A, 1B, 2A, 2B, 3A and 3B.</title>
        <authorList>
            <person name="Haavelsrud O.E."/>
            <person name="Gaustad P."/>
        </authorList>
    </citation>
    <scope>NUCLEOTIDE SEQUENCE [LARGE SCALE GENOMIC DNA]</scope>
    <source>
        <strain evidence="14">910700640</strain>
    </source>
</reference>
<dbReference type="VEuPathDB" id="FungiDB:GWK60_H04983"/>
<comment type="subcellular location">
    <subcellularLocation>
        <location evidence="2">Chromosome</location>
    </subcellularLocation>
    <subcellularLocation>
        <location evidence="1">Nucleus</location>
    </subcellularLocation>
</comment>
<organism evidence="14 15">
    <name type="scientific">Candida glabrata</name>
    <name type="common">Yeast</name>
    <name type="synonym">Torulopsis glabrata</name>
    <dbReference type="NCBI Taxonomy" id="5478"/>
    <lineage>
        <taxon>Eukaryota</taxon>
        <taxon>Fungi</taxon>
        <taxon>Dikarya</taxon>
        <taxon>Ascomycota</taxon>
        <taxon>Saccharomycotina</taxon>
        <taxon>Saccharomycetes</taxon>
        <taxon>Saccharomycetales</taxon>
        <taxon>Saccharomycetaceae</taxon>
        <taxon>Nakaseomyces</taxon>
    </lineage>
</organism>
<feature type="domain" description="Rad50/SbcC-type AAA" evidence="13">
    <location>
        <begin position="82"/>
        <end position="337"/>
    </location>
</feature>
<name>A0A0W0CTZ8_CANGB</name>
<feature type="coiled-coil region" evidence="12">
    <location>
        <begin position="270"/>
        <end position="477"/>
    </location>
</feature>
<protein>
    <submittedName>
        <fullName evidence="14">Structural maintenance of chromosomes protein 6</fullName>
    </submittedName>
</protein>
<evidence type="ECO:0000259" key="13">
    <source>
        <dbReference type="Pfam" id="PF13476"/>
    </source>
</evidence>
<evidence type="ECO:0000256" key="5">
    <source>
        <dbReference type="ARBA" id="ARBA00022741"/>
    </source>
</evidence>
<dbReference type="GO" id="GO:1990683">
    <property type="term" value="P:DNA double-strand break attachment to nuclear envelope"/>
    <property type="evidence" value="ECO:0007669"/>
    <property type="project" value="EnsemblFungi"/>
</dbReference>
<keyword evidence="11" id="KW-0539">Nucleus</keyword>
<dbReference type="InterPro" id="IPR038729">
    <property type="entry name" value="Rad50/SbcC_AAA"/>
</dbReference>
<dbReference type="Pfam" id="PF13476">
    <property type="entry name" value="AAA_23"/>
    <property type="match status" value="1"/>
</dbReference>
<feature type="coiled-coil region" evidence="12">
    <location>
        <begin position="815"/>
        <end position="866"/>
    </location>
</feature>
<dbReference type="AlphaFoldDB" id="A0A0W0CTZ8"/>
<dbReference type="VEuPathDB" id="FungiDB:CAGL0H05071g"/>
<keyword evidence="6" id="KW-0227">DNA damage</keyword>
<dbReference type="Gene3D" id="3.40.50.300">
    <property type="entry name" value="P-loop containing nucleotide triphosphate hydrolases"/>
    <property type="match status" value="2"/>
</dbReference>
<dbReference type="SUPFAM" id="SSF52540">
    <property type="entry name" value="P-loop containing nucleoside triphosphate hydrolases"/>
    <property type="match status" value="2"/>
</dbReference>
<dbReference type="PANTHER" id="PTHR19306:SF6">
    <property type="entry name" value="STRUCTURAL MAINTENANCE OF CHROMOSOMES PROTEIN 6"/>
    <property type="match status" value="1"/>
</dbReference>
<keyword evidence="5" id="KW-0547">Nucleotide-binding</keyword>
<dbReference type="GO" id="GO:0016887">
    <property type="term" value="F:ATP hydrolysis activity"/>
    <property type="evidence" value="ECO:0007669"/>
    <property type="project" value="InterPro"/>
</dbReference>
<accession>A0A0W0CTZ8</accession>
<evidence type="ECO:0000256" key="3">
    <source>
        <dbReference type="ARBA" id="ARBA00006793"/>
    </source>
</evidence>
<feature type="coiled-coil region" evidence="12">
    <location>
        <begin position="898"/>
        <end position="925"/>
    </location>
</feature>
<evidence type="ECO:0000256" key="1">
    <source>
        <dbReference type="ARBA" id="ARBA00004123"/>
    </source>
</evidence>
<evidence type="ECO:0000256" key="10">
    <source>
        <dbReference type="ARBA" id="ARBA00023204"/>
    </source>
</evidence>
<keyword evidence="4" id="KW-0158">Chromosome</keyword>
<dbReference type="PANTHER" id="PTHR19306">
    <property type="entry name" value="STRUCTURAL MAINTENANCE OF CHROMOSOMES 5,6 SMC5, SMC6"/>
    <property type="match status" value="1"/>
</dbReference>
<evidence type="ECO:0000256" key="4">
    <source>
        <dbReference type="ARBA" id="ARBA00022454"/>
    </source>
</evidence>
<evidence type="ECO:0000256" key="9">
    <source>
        <dbReference type="ARBA" id="ARBA00023172"/>
    </source>
</evidence>
<dbReference type="GO" id="GO:0035861">
    <property type="term" value="C:site of double-strand break"/>
    <property type="evidence" value="ECO:0007669"/>
    <property type="project" value="EnsemblFungi"/>
</dbReference>
<sequence length="1110" mass="127704">MTQELRKRSFEHVDELLNQASNEVNYDSNKRVRRHEYSAMTQYSSMPNSRVDTEADAALGRRVDCAHRDIGLISPPPGYIKKLTLHNFMCHRNFDVELGPGLNFIVGKNGSGKSAILTAITIGLGAKASETNRGSSLKDLITAGCNSSRITIYLSNSGIGAYVPKGKQYGDTIIIERTISRTSTAGFSLKSENGTEISNKKRDLQEILDYFAIPISNPMCFLSQDSARSFLTASTPTDKYNHFVKGTLLQQIKDYLERATEVHNESAAAMELHTESLRELQERYDKAKTDLRQISKTSDLNERLKLLTGKSLWLNVDENVMNINKLKNKISHYENEISKLTEKSDSRMNQIDNLKSEITIIEQGLSGKLSKMVEKEEQFQLMNEKIREAKSKYEQEENNEKEILDNIERCKSIIKKLNKSISELQEKQEKEQGGDKDNMLQEIEKLTASNSELKKDIEAYMTKIQDINAKLRTVKMESVKTIDSIDTQIREKQNEVKDIKHGRTNFLRNFDNNMEHLIKEISNNKSKFDNLPIGPLGNYVSIKSGYERWAPSIQRYMTTTLSSFVVSSHRDNGLLRQLMKKCNVRSSNFSIINYKLQNAHFFDNNKLNQKYPTILDALDFIDGNLAAVFVDMNKIDRVLLIENMSEARKFLLENGGDTKVALSIRDNNYGYQLTGGTRIDSVKYQDKIRVKVGTSSEDNIAYINTVIRNLQEEKQSTQSRYKDRLQIINNELKECETALVHTKDTYRANNEKIKSFKTNITREVDTGKLNMQIEEKKNQEVAVESYLETRKSIQLHLADMVEDIKPLQEQYMIYKNELDQSKTEIENDRELLRRSKDKILKYQDHIKELLESVKNIEKNIPKIADNIRVLEDGVGIQKQKAQEICPRAELSNDLPHSQEEIKQEITNIQQKLQEAEKMMGMSQQQIVDNYNNAKTKFIDASKKYKVIEEVLGKLTRTIKIREQNLERTQQITFFEADNDFKASMRIRKFAGHLDFDKKEKKLSILILTPNDDRYREVSTFSGGEKSYSQMALLLATWRPMRSRIIALDEFDVFMDQVNRKIGSKLIVKKLKDIPNTQTIIITPQDIGGIAEIDDSVRILRMRDPKRTTIN</sequence>
<dbReference type="VEuPathDB" id="FungiDB:B1J91_H05071g"/>
<dbReference type="GO" id="GO:0000724">
    <property type="term" value="P:double-strand break repair via homologous recombination"/>
    <property type="evidence" value="ECO:0007669"/>
    <property type="project" value="EnsemblFungi"/>
</dbReference>
<evidence type="ECO:0000256" key="7">
    <source>
        <dbReference type="ARBA" id="ARBA00022840"/>
    </source>
</evidence>
<dbReference type="GO" id="GO:0005634">
    <property type="term" value="C:nucleus"/>
    <property type="evidence" value="ECO:0007669"/>
    <property type="project" value="UniProtKB-SubCell"/>
</dbReference>
<dbReference type="VEuPathDB" id="FungiDB:GVI51_H04917"/>
<proteinExistence type="inferred from homology"/>